<comment type="caution">
    <text evidence="6">Lacks conserved residue(s) required for the propagation of feature annotation.</text>
</comment>
<evidence type="ECO:0000256" key="7">
    <source>
        <dbReference type="RuleBase" id="RU361185"/>
    </source>
</evidence>
<dbReference type="AlphaFoldDB" id="A0AAD4NAD5"/>
<dbReference type="PROSITE" id="PS51448">
    <property type="entry name" value="P_TREFOIL_2"/>
    <property type="match status" value="1"/>
</dbReference>
<dbReference type="Pfam" id="PF01055">
    <property type="entry name" value="Glyco_hydro_31_2nd"/>
    <property type="match status" value="1"/>
</dbReference>
<evidence type="ECO:0000256" key="5">
    <source>
        <dbReference type="ARBA" id="ARBA00023180"/>
    </source>
</evidence>
<dbReference type="CDD" id="cd00111">
    <property type="entry name" value="Trefoil"/>
    <property type="match status" value="1"/>
</dbReference>
<gene>
    <name evidence="10" type="ORF">DdX_06231</name>
</gene>
<dbReference type="EMBL" id="JAKKPZ010000007">
    <property type="protein sequence ID" value="KAI1719105.1"/>
    <property type="molecule type" value="Genomic_DNA"/>
</dbReference>
<feature type="domain" description="P-type" evidence="9">
    <location>
        <begin position="26"/>
        <end position="74"/>
    </location>
</feature>
<organism evidence="10 11">
    <name type="scientific">Ditylenchus destructor</name>
    <dbReference type="NCBI Taxonomy" id="166010"/>
    <lineage>
        <taxon>Eukaryota</taxon>
        <taxon>Metazoa</taxon>
        <taxon>Ecdysozoa</taxon>
        <taxon>Nematoda</taxon>
        <taxon>Chromadorea</taxon>
        <taxon>Rhabditida</taxon>
        <taxon>Tylenchina</taxon>
        <taxon>Tylenchomorpha</taxon>
        <taxon>Sphaerularioidea</taxon>
        <taxon>Anguinidae</taxon>
        <taxon>Anguininae</taxon>
        <taxon>Ditylenchus</taxon>
    </lineage>
</organism>
<dbReference type="InterPro" id="IPR011013">
    <property type="entry name" value="Gal_mutarotase_sf_dom"/>
</dbReference>
<dbReference type="GO" id="GO:0030246">
    <property type="term" value="F:carbohydrate binding"/>
    <property type="evidence" value="ECO:0007669"/>
    <property type="project" value="InterPro"/>
</dbReference>
<sequence>MLRLTYQLLLPNLLLFVIICCDPTTKNATVHPNLRVDCALSSDETKEMCFERGCIWDRYYDKFHSSVPLCYFPTKTGYVMKSDMGNGQLLLEKYEDGPKNPFGEDFQELSLNYKSIGSALKVSIGNNQRYVPSVQLAESTAIKSEDELIFKYLSSPIFSFTITRSSEQNPSSKIWDTSIGGLLFADQYIQIATYLPSDRVYGFGENVHQELKHDFTKYSTWAMLTRDDSPNSSAPNGWNYYGVHPFYIALEPSGHAHGVLIFNSNAQEVTTAPGPHLIYRTIGGQLDIYFFPGPTPEQVLQQYHQLIGKPALPPYYSLGFQLSRYGFKSPEDILATLKRQRELGIALDVAYADIDYMDRFRDFTYDHKNWSTLPNLAQELHKQGIHLILVFDPAIEVTYDVFKRALEKSVAFIEWPKDELVPRNLQDHYPMTKGSKIMLGVAWPDNHVAFPDFLDPSGRTTKWWVDEFAEFYKKVQFDGILIDMNEPSVFGTNEEKPCPTEGKDAYLDVPPYPTASIIRGKESLSSKTLCMLGETASGTLYDTHTIYGWAETVATTEALRKIMPDKRGILLSRSTFIGSGHYAGHWLGDNFAEWNDLRTSIIGVQEFNFFGIPYVGSNVCGFNYDSNEELCLRWQQLGAFHSFYRNHNSIRSADQDPARWPSVATATKAANMFRYQHLPYLYSLHFRASLYGGSVIRPVFFEFSSDSQSHIVSHQFMWGPSIMVIPVTYPDMDTVHGYLPPASEWYSISLAHKYGLPIPTGYSAFGAPRDTPLPTFVRAASIIPRQRPGMTTENSRQNEFQLLIALDPKTLHAHGEMFWDDGESMVKDFGTYNYLHFDYFANVTNDKMELVVKCTHGYDSEEKVKLPTLNTIEILGNGPVWTLIWNNKMHEYSNNFLDL</sequence>
<dbReference type="Gene3D" id="2.60.40.1180">
    <property type="entry name" value="Golgi alpha-mannosidase II"/>
    <property type="match status" value="2"/>
</dbReference>
<dbReference type="Pfam" id="PF00088">
    <property type="entry name" value="Trefoil"/>
    <property type="match status" value="1"/>
</dbReference>
<dbReference type="SUPFAM" id="SSF51445">
    <property type="entry name" value="(Trans)glycosidases"/>
    <property type="match status" value="1"/>
</dbReference>
<keyword evidence="11" id="KW-1185">Reference proteome</keyword>
<keyword evidence="3" id="KW-0472">Membrane</keyword>
<dbReference type="GO" id="GO:0004558">
    <property type="term" value="F:alpha-1,4-glucosidase activity"/>
    <property type="evidence" value="ECO:0007669"/>
    <property type="project" value="TreeGrafter"/>
</dbReference>
<dbReference type="SMART" id="SM00018">
    <property type="entry name" value="PD"/>
    <property type="match status" value="1"/>
</dbReference>
<dbReference type="Gene3D" id="3.20.20.80">
    <property type="entry name" value="Glycosidases"/>
    <property type="match status" value="1"/>
</dbReference>
<dbReference type="Proteomes" id="UP001201812">
    <property type="component" value="Unassembled WGS sequence"/>
</dbReference>
<keyword evidence="4" id="KW-1015">Disulfide bond</keyword>
<evidence type="ECO:0000256" key="3">
    <source>
        <dbReference type="ARBA" id="ARBA00023136"/>
    </source>
</evidence>
<evidence type="ECO:0000259" key="9">
    <source>
        <dbReference type="PROSITE" id="PS51448"/>
    </source>
</evidence>
<dbReference type="InterPro" id="IPR000519">
    <property type="entry name" value="P_trefoil_dom"/>
</dbReference>
<evidence type="ECO:0000256" key="6">
    <source>
        <dbReference type="PROSITE-ProRule" id="PRU00779"/>
    </source>
</evidence>
<dbReference type="PANTHER" id="PTHR22762">
    <property type="entry name" value="ALPHA-GLUCOSIDASE"/>
    <property type="match status" value="1"/>
</dbReference>
<comment type="caution">
    <text evidence="10">The sequence shown here is derived from an EMBL/GenBank/DDBJ whole genome shotgun (WGS) entry which is preliminary data.</text>
</comment>
<evidence type="ECO:0000256" key="4">
    <source>
        <dbReference type="ARBA" id="ARBA00023157"/>
    </source>
</evidence>
<dbReference type="InterPro" id="IPR048395">
    <property type="entry name" value="Glyco_hydro_31_C"/>
</dbReference>
<keyword evidence="5" id="KW-0325">Glycoprotein</keyword>
<comment type="similarity">
    <text evidence="2 7">Belongs to the glycosyl hydrolase 31 family.</text>
</comment>
<dbReference type="InterPro" id="IPR013780">
    <property type="entry name" value="Glyco_hydro_b"/>
</dbReference>
<dbReference type="InterPro" id="IPR000322">
    <property type="entry name" value="Glyco_hydro_31_TIM"/>
</dbReference>
<reference evidence="10" key="1">
    <citation type="submission" date="2022-01" db="EMBL/GenBank/DDBJ databases">
        <title>Genome Sequence Resource for Two Populations of Ditylenchus destructor, the Migratory Endoparasitic Phytonematode.</title>
        <authorList>
            <person name="Zhang H."/>
            <person name="Lin R."/>
            <person name="Xie B."/>
        </authorList>
    </citation>
    <scope>NUCLEOTIDE SEQUENCE</scope>
    <source>
        <strain evidence="10">BazhouSP</strain>
    </source>
</reference>
<evidence type="ECO:0000313" key="10">
    <source>
        <dbReference type="EMBL" id="KAI1719105.1"/>
    </source>
</evidence>
<dbReference type="GO" id="GO:0005975">
    <property type="term" value="P:carbohydrate metabolic process"/>
    <property type="evidence" value="ECO:0007669"/>
    <property type="project" value="InterPro"/>
</dbReference>
<name>A0AAD4NAD5_9BILA</name>
<dbReference type="SUPFAM" id="SSF57492">
    <property type="entry name" value="Trefoil"/>
    <property type="match status" value="1"/>
</dbReference>
<evidence type="ECO:0000256" key="8">
    <source>
        <dbReference type="SAM" id="SignalP"/>
    </source>
</evidence>
<evidence type="ECO:0000256" key="2">
    <source>
        <dbReference type="ARBA" id="ARBA00007806"/>
    </source>
</evidence>
<dbReference type="CDD" id="cd06602">
    <property type="entry name" value="GH31_MGAM_SI_GAA"/>
    <property type="match status" value="1"/>
</dbReference>
<comment type="subcellular location">
    <subcellularLocation>
        <location evidence="1">Membrane</location>
    </subcellularLocation>
</comment>
<dbReference type="InterPro" id="IPR017853">
    <property type="entry name" value="GH"/>
</dbReference>
<dbReference type="InterPro" id="IPR044913">
    <property type="entry name" value="P_trefoil_dom_sf"/>
</dbReference>
<dbReference type="SUPFAM" id="SSF74650">
    <property type="entry name" value="Galactose mutarotase-like"/>
    <property type="match status" value="1"/>
</dbReference>
<feature type="signal peptide" evidence="8">
    <location>
        <begin position="1"/>
        <end position="28"/>
    </location>
</feature>
<dbReference type="CDD" id="cd14752">
    <property type="entry name" value="GH31_N"/>
    <property type="match status" value="1"/>
</dbReference>
<dbReference type="SUPFAM" id="SSF51011">
    <property type="entry name" value="Glycosyl hydrolase domain"/>
    <property type="match status" value="1"/>
</dbReference>
<feature type="chain" id="PRO_5042110338" evidence="8">
    <location>
        <begin position="29"/>
        <end position="899"/>
    </location>
</feature>
<evidence type="ECO:0000313" key="11">
    <source>
        <dbReference type="Proteomes" id="UP001201812"/>
    </source>
</evidence>
<dbReference type="Pfam" id="PF21365">
    <property type="entry name" value="Glyco_hydro_31_3rd"/>
    <property type="match status" value="1"/>
</dbReference>
<dbReference type="Gene3D" id="4.10.110.10">
    <property type="entry name" value="Spasmolytic Protein, domain 1"/>
    <property type="match status" value="1"/>
</dbReference>
<dbReference type="GO" id="GO:0016020">
    <property type="term" value="C:membrane"/>
    <property type="evidence" value="ECO:0007669"/>
    <property type="project" value="UniProtKB-SubCell"/>
</dbReference>
<proteinExistence type="inferred from homology"/>
<dbReference type="Gene3D" id="2.60.40.1760">
    <property type="entry name" value="glycosyl hydrolase (family 31)"/>
    <property type="match status" value="1"/>
</dbReference>
<accession>A0AAD4NAD5</accession>
<protein>
    <submittedName>
        <fullName evidence="10">Glycosyl hydrolases family 31 domain-containing protein</fullName>
    </submittedName>
</protein>
<evidence type="ECO:0000256" key="1">
    <source>
        <dbReference type="ARBA" id="ARBA00004370"/>
    </source>
</evidence>
<keyword evidence="7 10" id="KW-0378">Hydrolase</keyword>
<keyword evidence="8" id="KW-0732">Signal</keyword>
<dbReference type="PANTHER" id="PTHR22762:SF133">
    <property type="entry name" value="P-TYPE DOMAIN-CONTAINING PROTEIN"/>
    <property type="match status" value="1"/>
</dbReference>
<keyword evidence="7" id="KW-0326">Glycosidase</keyword>